<dbReference type="EMBL" id="QKKF02004804">
    <property type="protein sequence ID" value="RZF47080.1"/>
    <property type="molecule type" value="Genomic_DNA"/>
</dbReference>
<comment type="caution">
    <text evidence="2">The sequence shown here is derived from an EMBL/GenBank/DDBJ whole genome shotgun (WGS) entry which is preliminary data.</text>
</comment>
<feature type="compositionally biased region" description="Polar residues" evidence="1">
    <location>
        <begin position="76"/>
        <end position="94"/>
    </location>
</feature>
<dbReference type="Proteomes" id="UP000291343">
    <property type="component" value="Unassembled WGS sequence"/>
</dbReference>
<gene>
    <name evidence="2" type="ORF">LSTR_LSTR004480</name>
</gene>
<evidence type="ECO:0000313" key="2">
    <source>
        <dbReference type="EMBL" id="RZF47080.1"/>
    </source>
</evidence>
<feature type="region of interest" description="Disordered" evidence="1">
    <location>
        <begin position="51"/>
        <end position="115"/>
    </location>
</feature>
<protein>
    <submittedName>
        <fullName evidence="2">Uncharacterized protein</fullName>
    </submittedName>
</protein>
<accession>A0A482XNJ0</accession>
<reference evidence="2 3" key="1">
    <citation type="journal article" date="2017" name="Gigascience">
        <title>Genome sequence of the small brown planthopper, Laodelphax striatellus.</title>
        <authorList>
            <person name="Zhu J."/>
            <person name="Jiang F."/>
            <person name="Wang X."/>
            <person name="Yang P."/>
            <person name="Bao Y."/>
            <person name="Zhao W."/>
            <person name="Wang W."/>
            <person name="Lu H."/>
            <person name="Wang Q."/>
            <person name="Cui N."/>
            <person name="Li J."/>
            <person name="Chen X."/>
            <person name="Luo L."/>
            <person name="Yu J."/>
            <person name="Kang L."/>
            <person name="Cui F."/>
        </authorList>
    </citation>
    <scope>NUCLEOTIDE SEQUENCE [LARGE SCALE GENOMIC DNA]</scope>
    <source>
        <strain evidence="2">Lst14</strain>
    </source>
</reference>
<name>A0A482XNJ0_LAOST</name>
<proteinExistence type="predicted"/>
<evidence type="ECO:0000313" key="3">
    <source>
        <dbReference type="Proteomes" id="UP000291343"/>
    </source>
</evidence>
<dbReference type="AlphaFoldDB" id="A0A482XNJ0"/>
<keyword evidence="3" id="KW-1185">Reference proteome</keyword>
<organism evidence="2 3">
    <name type="scientific">Laodelphax striatellus</name>
    <name type="common">Small brown planthopper</name>
    <name type="synonym">Delphax striatella</name>
    <dbReference type="NCBI Taxonomy" id="195883"/>
    <lineage>
        <taxon>Eukaryota</taxon>
        <taxon>Metazoa</taxon>
        <taxon>Ecdysozoa</taxon>
        <taxon>Arthropoda</taxon>
        <taxon>Hexapoda</taxon>
        <taxon>Insecta</taxon>
        <taxon>Pterygota</taxon>
        <taxon>Neoptera</taxon>
        <taxon>Paraneoptera</taxon>
        <taxon>Hemiptera</taxon>
        <taxon>Auchenorrhyncha</taxon>
        <taxon>Fulgoroidea</taxon>
        <taxon>Delphacidae</taxon>
        <taxon>Criomorphinae</taxon>
        <taxon>Laodelphax</taxon>
    </lineage>
</organism>
<sequence>MDTIRIKEEIPFEQEDEVEMENIRIKDELETGQEGEEEDCNTIYIKVEEPCENEERDNYTQKAETSEDPLLLNDGHVNSQCVTSNKESHSSISYREQETGEAYNASVHAHQHTLI</sequence>
<dbReference type="InParanoid" id="A0A482XNJ0"/>
<evidence type="ECO:0000256" key="1">
    <source>
        <dbReference type="SAM" id="MobiDB-lite"/>
    </source>
</evidence>